<dbReference type="InterPro" id="IPR036047">
    <property type="entry name" value="F-box-like_dom_sf"/>
</dbReference>
<feature type="compositionally biased region" description="Low complexity" evidence="1">
    <location>
        <begin position="117"/>
        <end position="133"/>
    </location>
</feature>
<dbReference type="Pfam" id="PF12937">
    <property type="entry name" value="F-box-like"/>
    <property type="match status" value="1"/>
</dbReference>
<dbReference type="PROSITE" id="PS50181">
    <property type="entry name" value="FBOX"/>
    <property type="match status" value="1"/>
</dbReference>
<dbReference type="OrthoDB" id="101791at2759"/>
<protein>
    <submittedName>
        <fullName evidence="3">(spotted green pufferfish) hypothetical protein</fullName>
    </submittedName>
</protein>
<dbReference type="FunFam" id="1.20.1280.50:FF:000010">
    <property type="entry name" value="F-box only protein 7"/>
    <property type="match status" value="1"/>
</dbReference>
<dbReference type="GO" id="GO:1903599">
    <property type="term" value="P:positive regulation of autophagy of mitochondrion"/>
    <property type="evidence" value="ECO:0007669"/>
    <property type="project" value="TreeGrafter"/>
</dbReference>
<dbReference type="Gene3D" id="3.40.1000.30">
    <property type="match status" value="1"/>
</dbReference>
<dbReference type="InterPro" id="IPR021625">
    <property type="entry name" value="PI31_Prot_N"/>
</dbReference>
<sequence length="471" mass="50502">MRLRVQVQGQKTSLELQGEEPRLAELVLLVREVVLPSVGLSAETQFGLSLNGSEVLEDTGQALASCGVVSGDLVRVVLLDPAAQAPRAASHQRGPAQEVATETPASHTEQPSDHGEGSAPAGPAPGWEPGWEPMLCSEADAGQAPLSLELLFHSAQVGGAADAVVAAAHLLMVETGFTPQGCELKSADMPAGWRCGGGVYRLQYSHRLCGDSVVMVVAVSLGSALIISGLLEVNQSADSVCKLSLEPSSYVTEAWPGDSAAAAFKDLKKLSRVFKDQVAYPLITASRHAMALPEVFGLTALPPELLLRVLRLLDVRSVLRLAAVCRHLGAITSDRALWRHLYCRDFRGSHAGRSRDTQWKELYQQAYRRQLQPPPQRLHYPPCLDPRAILHPPPFFPPVPGIIGGEYDQRPSFPFGPLPQGVLPRPRYDPMSPFPDLDRRPPTISEGAWGPGGGGARRPGGGGADVRRGFI</sequence>
<name>Q4T8W7_TETNG</name>
<dbReference type="EMBL" id="CAAE01007713">
    <property type="protein sequence ID" value="CAF90665.1"/>
    <property type="molecule type" value="Genomic_DNA"/>
</dbReference>
<feature type="domain" description="F-box" evidence="2">
    <location>
        <begin position="295"/>
        <end position="341"/>
    </location>
</feature>
<dbReference type="PANTHER" id="PTHR15537:SF2">
    <property type="entry name" value="F-BOX ONLY PROTEIN 7"/>
    <property type="match status" value="1"/>
</dbReference>
<feature type="region of interest" description="Disordered" evidence="1">
    <location>
        <begin position="85"/>
        <end position="135"/>
    </location>
</feature>
<dbReference type="AlphaFoldDB" id="Q4T8W7"/>
<evidence type="ECO:0000259" key="2">
    <source>
        <dbReference type="PROSITE" id="PS50181"/>
    </source>
</evidence>
<evidence type="ECO:0000256" key="1">
    <source>
        <dbReference type="SAM" id="MobiDB-lite"/>
    </source>
</evidence>
<proteinExistence type="predicted"/>
<reference evidence="3" key="1">
    <citation type="journal article" date="2004" name="Nature">
        <title>Genome duplication in the teleost fish Tetraodon nigroviridis reveals the early vertebrate proto-karyotype.</title>
        <authorList>
            <person name="Jaillon O."/>
            <person name="Aury J.-M."/>
            <person name="Brunet F."/>
            <person name="Petit J.-L."/>
            <person name="Stange-Thomann N."/>
            <person name="Mauceli E."/>
            <person name="Bouneau L."/>
            <person name="Fischer C."/>
            <person name="Ozouf-Costaz C."/>
            <person name="Bernot A."/>
            <person name="Nicaud S."/>
            <person name="Jaffe D."/>
            <person name="Fisher S."/>
            <person name="Lutfalla G."/>
            <person name="Dossat C."/>
            <person name="Segurens B."/>
            <person name="Dasilva C."/>
            <person name="Salanoubat M."/>
            <person name="Levy M."/>
            <person name="Boudet N."/>
            <person name="Castellano S."/>
            <person name="Anthouard V."/>
            <person name="Jubin C."/>
            <person name="Castelli V."/>
            <person name="Katinka M."/>
            <person name="Vacherie B."/>
            <person name="Biemont C."/>
            <person name="Skalli Z."/>
            <person name="Cattolico L."/>
            <person name="Poulain J."/>
            <person name="De Berardinis V."/>
            <person name="Cruaud C."/>
            <person name="Duprat S."/>
            <person name="Brottier P."/>
            <person name="Coutanceau J.-P."/>
            <person name="Gouzy J."/>
            <person name="Parra G."/>
            <person name="Lardier G."/>
            <person name="Chapple C."/>
            <person name="McKernan K.J."/>
            <person name="McEwan P."/>
            <person name="Bosak S."/>
            <person name="Kellis M."/>
            <person name="Volff J.-N."/>
            <person name="Guigo R."/>
            <person name="Zody M.C."/>
            <person name="Mesirov J."/>
            <person name="Lindblad-Toh K."/>
            <person name="Birren B."/>
            <person name="Nusbaum C."/>
            <person name="Kahn D."/>
            <person name="Robinson-Rechavi M."/>
            <person name="Laudet V."/>
            <person name="Schachter V."/>
            <person name="Quetier F."/>
            <person name="Saurin W."/>
            <person name="Scarpelli C."/>
            <person name="Wincker P."/>
            <person name="Lander E.S."/>
            <person name="Weissenbach J."/>
            <person name="Roest Crollius H."/>
        </authorList>
    </citation>
    <scope>NUCLEOTIDE SEQUENCE [LARGE SCALE GENOMIC DNA]</scope>
</reference>
<dbReference type="Pfam" id="PF11566">
    <property type="entry name" value="PI31_Prot_N"/>
    <property type="match status" value="1"/>
</dbReference>
<dbReference type="InterPro" id="IPR047118">
    <property type="entry name" value="Fbxo7"/>
</dbReference>
<feature type="region of interest" description="Disordered" evidence="1">
    <location>
        <begin position="434"/>
        <end position="471"/>
    </location>
</feature>
<reference evidence="3" key="2">
    <citation type="submission" date="2004-02" db="EMBL/GenBank/DDBJ databases">
        <authorList>
            <consortium name="Genoscope"/>
            <consortium name="Whitehead Institute Centre for Genome Research"/>
        </authorList>
    </citation>
    <scope>NUCLEOTIDE SEQUENCE</scope>
</reference>
<organism evidence="3">
    <name type="scientific">Tetraodon nigroviridis</name>
    <name type="common">Spotted green pufferfish</name>
    <name type="synonym">Chelonodon nigroviridis</name>
    <dbReference type="NCBI Taxonomy" id="99883"/>
    <lineage>
        <taxon>Eukaryota</taxon>
        <taxon>Metazoa</taxon>
        <taxon>Chordata</taxon>
        <taxon>Craniata</taxon>
        <taxon>Vertebrata</taxon>
        <taxon>Euteleostomi</taxon>
        <taxon>Actinopterygii</taxon>
        <taxon>Neopterygii</taxon>
        <taxon>Teleostei</taxon>
        <taxon>Neoteleostei</taxon>
        <taxon>Acanthomorphata</taxon>
        <taxon>Eupercaria</taxon>
        <taxon>Tetraodontiformes</taxon>
        <taxon>Tetradontoidea</taxon>
        <taxon>Tetraodontidae</taxon>
        <taxon>Tetraodon</taxon>
    </lineage>
</organism>
<dbReference type="GO" id="GO:0019901">
    <property type="term" value="F:protein kinase binding"/>
    <property type="evidence" value="ECO:0007669"/>
    <property type="project" value="InterPro"/>
</dbReference>
<evidence type="ECO:0000313" key="3">
    <source>
        <dbReference type="EMBL" id="CAF90665.1"/>
    </source>
</evidence>
<dbReference type="SMART" id="SM00256">
    <property type="entry name" value="FBOX"/>
    <property type="match status" value="1"/>
</dbReference>
<dbReference type="Gene3D" id="1.20.1280.50">
    <property type="match status" value="1"/>
</dbReference>
<accession>Q4T8W7</accession>
<feature type="compositionally biased region" description="Gly residues" evidence="1">
    <location>
        <begin position="449"/>
        <end position="464"/>
    </location>
</feature>
<comment type="caution">
    <text evidence="3">The sequence shown here is derived from an EMBL/GenBank/DDBJ whole genome shotgun (WGS) entry which is preliminary data.</text>
</comment>
<dbReference type="KEGG" id="tng:GSTEN00005041G001"/>
<dbReference type="PANTHER" id="PTHR15537">
    <property type="entry name" value="F-BOX ONLY PROTEIN 7"/>
    <property type="match status" value="1"/>
</dbReference>
<dbReference type="SUPFAM" id="SSF81383">
    <property type="entry name" value="F-box domain"/>
    <property type="match status" value="1"/>
</dbReference>
<dbReference type="InterPro" id="IPR001810">
    <property type="entry name" value="F-box_dom"/>
</dbReference>
<gene>
    <name evidence="3" type="ORF">GSTENG00005041001</name>
</gene>